<evidence type="ECO:0000256" key="9">
    <source>
        <dbReference type="SAM" id="SignalP"/>
    </source>
</evidence>
<evidence type="ECO:0000256" key="8">
    <source>
        <dbReference type="SAM" id="MobiDB-lite"/>
    </source>
</evidence>
<name>A0ABM1XN83_AEDAL</name>
<evidence type="ECO:0008006" key="12">
    <source>
        <dbReference type="Google" id="ProtNLM"/>
    </source>
</evidence>
<keyword evidence="4" id="KW-0964">Secreted</keyword>
<feature type="compositionally biased region" description="Low complexity" evidence="8">
    <location>
        <begin position="200"/>
        <end position="210"/>
    </location>
</feature>
<feature type="compositionally biased region" description="Low complexity" evidence="8">
    <location>
        <begin position="65"/>
        <end position="75"/>
    </location>
</feature>
<keyword evidence="6" id="KW-0552">Olfaction</keyword>
<dbReference type="EnsemblMetazoa" id="AALFPA23_001220.R1038">
    <property type="protein sequence ID" value="AALFPA23_001220.P1038"/>
    <property type="gene ID" value="AALFPA23_001220"/>
</dbReference>
<dbReference type="CDD" id="cd23992">
    <property type="entry name" value="PBP_GOBP"/>
    <property type="match status" value="1"/>
</dbReference>
<comment type="subcellular location">
    <subcellularLocation>
        <location evidence="1">Secreted</location>
    </subcellularLocation>
</comment>
<organism evidence="10 11">
    <name type="scientific">Aedes albopictus</name>
    <name type="common">Asian tiger mosquito</name>
    <name type="synonym">Stegomyia albopicta</name>
    <dbReference type="NCBI Taxonomy" id="7160"/>
    <lineage>
        <taxon>Eukaryota</taxon>
        <taxon>Metazoa</taxon>
        <taxon>Ecdysozoa</taxon>
        <taxon>Arthropoda</taxon>
        <taxon>Hexapoda</taxon>
        <taxon>Insecta</taxon>
        <taxon>Pterygota</taxon>
        <taxon>Neoptera</taxon>
        <taxon>Endopterygota</taxon>
        <taxon>Diptera</taxon>
        <taxon>Nematocera</taxon>
        <taxon>Culicoidea</taxon>
        <taxon>Culicidae</taxon>
        <taxon>Culicinae</taxon>
        <taxon>Aedini</taxon>
        <taxon>Aedes</taxon>
        <taxon>Stegomyia</taxon>
    </lineage>
</organism>
<dbReference type="InterPro" id="IPR036728">
    <property type="entry name" value="PBP_GOBP_sf"/>
</dbReference>
<keyword evidence="7" id="KW-1015">Disulfide bond</keyword>
<feature type="region of interest" description="Disordered" evidence="8">
    <location>
        <begin position="58"/>
        <end position="186"/>
    </location>
</feature>
<evidence type="ECO:0000256" key="2">
    <source>
        <dbReference type="ARBA" id="ARBA00008098"/>
    </source>
</evidence>
<proteinExistence type="inferred from homology"/>
<dbReference type="InterPro" id="IPR006170">
    <property type="entry name" value="PBP/GOBP"/>
</dbReference>
<evidence type="ECO:0000256" key="7">
    <source>
        <dbReference type="ARBA" id="ARBA00023157"/>
    </source>
</evidence>
<keyword evidence="11" id="KW-1185">Reference proteome</keyword>
<dbReference type="SUPFAM" id="SSF47565">
    <property type="entry name" value="Insect pheromone/odorant-binding proteins"/>
    <property type="match status" value="1"/>
</dbReference>
<evidence type="ECO:0000256" key="3">
    <source>
        <dbReference type="ARBA" id="ARBA00022448"/>
    </source>
</evidence>
<dbReference type="PANTHER" id="PTHR21066:SF9">
    <property type="entry name" value="ODORANT-BINDING PROTEIN 59A"/>
    <property type="match status" value="1"/>
</dbReference>
<accession>A0ABM1XN83</accession>
<feature type="compositionally biased region" description="Basic and acidic residues" evidence="8">
    <location>
        <begin position="108"/>
        <end position="160"/>
    </location>
</feature>
<reference evidence="11" key="1">
    <citation type="journal article" date="2015" name="Proc. Natl. Acad. Sci. U.S.A.">
        <title>Genome sequence of the Asian Tiger mosquito, Aedes albopictus, reveals insights into its biology, genetics, and evolution.</title>
        <authorList>
            <person name="Chen X.G."/>
            <person name="Jiang X."/>
            <person name="Gu J."/>
            <person name="Xu M."/>
            <person name="Wu Y."/>
            <person name="Deng Y."/>
            <person name="Zhang C."/>
            <person name="Bonizzoni M."/>
            <person name="Dermauw W."/>
            <person name="Vontas J."/>
            <person name="Armbruster P."/>
            <person name="Huang X."/>
            <person name="Yang Y."/>
            <person name="Zhang H."/>
            <person name="He W."/>
            <person name="Peng H."/>
            <person name="Liu Y."/>
            <person name="Wu K."/>
            <person name="Chen J."/>
            <person name="Lirakis M."/>
            <person name="Topalis P."/>
            <person name="Van Leeuwen T."/>
            <person name="Hall A.B."/>
            <person name="Jiang X."/>
            <person name="Thorpe C."/>
            <person name="Mueller R.L."/>
            <person name="Sun C."/>
            <person name="Waterhouse R.M."/>
            <person name="Yan G."/>
            <person name="Tu Z.J."/>
            <person name="Fang X."/>
            <person name="James A.A."/>
        </authorList>
    </citation>
    <scope>NUCLEOTIDE SEQUENCE [LARGE SCALE GENOMIC DNA]</scope>
    <source>
        <strain evidence="11">Foshan</strain>
    </source>
</reference>
<keyword evidence="5" id="KW-0716">Sensory transduction</keyword>
<dbReference type="PANTHER" id="PTHR21066">
    <property type="entry name" value="ODORANT-BINDING PROTEIN 59A-RELATED"/>
    <property type="match status" value="1"/>
</dbReference>
<evidence type="ECO:0000256" key="1">
    <source>
        <dbReference type="ARBA" id="ARBA00004613"/>
    </source>
</evidence>
<feature type="signal peptide" evidence="9">
    <location>
        <begin position="1"/>
        <end position="29"/>
    </location>
</feature>
<evidence type="ECO:0000256" key="5">
    <source>
        <dbReference type="ARBA" id="ARBA00022606"/>
    </source>
</evidence>
<feature type="region of interest" description="Disordered" evidence="8">
    <location>
        <begin position="192"/>
        <end position="211"/>
    </location>
</feature>
<sequence length="306" mass="35728">MGNHWPTRNSIFITALLVLVLLLLEGTWALKCRTEDGPTSDEIRKVIRVCMKRITSEAENKSSNEYDNNDSSYSDTDSDEDRESSTEGNSRRQVSGAGGIQIPNTRGRNGEDMNRGRDSSRNGDDRSRGDNRNRQDNGRRRDRDRDYDYGQMGRRMDDGRNQQGRYKRQYYNDGSQGGYGYNYQQNDRYNRDRNQFMHPNGNSSGNGTNNTERDRACMMQCFFQEMKMTNNEGFPDKHKVLHVVTKDLRDYELRDFYTDSIQECFHMISMDNKLKDKCDYSMKFVTCLADRGQANCNDWENETIMF</sequence>
<evidence type="ECO:0000313" key="10">
    <source>
        <dbReference type="EnsemblMetazoa" id="AALFPA23_001220.P1038"/>
    </source>
</evidence>
<feature type="chain" id="PRO_5047512169" description="Odorant-binding protein 29" evidence="9">
    <location>
        <begin position="30"/>
        <end position="306"/>
    </location>
</feature>
<dbReference type="Proteomes" id="UP000069940">
    <property type="component" value="Unassembled WGS sequence"/>
</dbReference>
<evidence type="ECO:0000256" key="4">
    <source>
        <dbReference type="ARBA" id="ARBA00022525"/>
    </source>
</evidence>
<dbReference type="GeneID" id="109428879"/>
<dbReference type="Pfam" id="PF01395">
    <property type="entry name" value="PBP_GOBP"/>
    <property type="match status" value="1"/>
</dbReference>
<evidence type="ECO:0000313" key="11">
    <source>
        <dbReference type="Proteomes" id="UP000069940"/>
    </source>
</evidence>
<protein>
    <recommendedName>
        <fullName evidence="12">Odorant-binding protein 29</fullName>
    </recommendedName>
</protein>
<dbReference type="Gene3D" id="1.10.238.20">
    <property type="entry name" value="Pheromone/general odorant binding protein domain"/>
    <property type="match status" value="1"/>
</dbReference>
<keyword evidence="3" id="KW-0813">Transport</keyword>
<dbReference type="InterPro" id="IPR052295">
    <property type="entry name" value="Odorant-binding_protein"/>
</dbReference>
<reference evidence="10" key="2">
    <citation type="submission" date="2025-05" db="UniProtKB">
        <authorList>
            <consortium name="EnsemblMetazoa"/>
        </authorList>
    </citation>
    <scope>IDENTIFICATION</scope>
    <source>
        <strain evidence="10">Foshan</strain>
    </source>
</reference>
<dbReference type="RefSeq" id="XP_019560262.3">
    <property type="nucleotide sequence ID" value="XM_019704717.3"/>
</dbReference>
<keyword evidence="9" id="KW-0732">Signal</keyword>
<evidence type="ECO:0000256" key="6">
    <source>
        <dbReference type="ARBA" id="ARBA00022725"/>
    </source>
</evidence>
<comment type="similarity">
    <text evidence="2">Belongs to the PBP/GOBP family.</text>
</comment>